<evidence type="ECO:0000313" key="2">
    <source>
        <dbReference type="Proteomes" id="UP001607303"/>
    </source>
</evidence>
<protein>
    <submittedName>
        <fullName evidence="1">Uncharacterized protein</fullName>
    </submittedName>
</protein>
<proteinExistence type="predicted"/>
<evidence type="ECO:0000313" key="1">
    <source>
        <dbReference type="EMBL" id="KAL2749107.1"/>
    </source>
</evidence>
<reference evidence="1 2" key="1">
    <citation type="journal article" date="2024" name="Ann. Entomol. Soc. Am.">
        <title>Genomic analyses of the southern and eastern yellowjacket wasps (Hymenoptera: Vespidae) reveal evolutionary signatures of social life.</title>
        <authorList>
            <person name="Catto M.A."/>
            <person name="Caine P.B."/>
            <person name="Orr S.E."/>
            <person name="Hunt B.G."/>
            <person name="Goodisman M.A.D."/>
        </authorList>
    </citation>
    <scope>NUCLEOTIDE SEQUENCE [LARGE SCALE GENOMIC DNA]</scope>
    <source>
        <strain evidence="1">232</strain>
        <tissue evidence="1">Head and thorax</tissue>
    </source>
</reference>
<dbReference type="AlphaFoldDB" id="A0ABD2CVK7"/>
<name>A0ABD2CVK7_VESMC</name>
<organism evidence="1 2">
    <name type="scientific">Vespula maculifrons</name>
    <name type="common">Eastern yellow jacket</name>
    <name type="synonym">Wasp</name>
    <dbReference type="NCBI Taxonomy" id="7453"/>
    <lineage>
        <taxon>Eukaryota</taxon>
        <taxon>Metazoa</taxon>
        <taxon>Ecdysozoa</taxon>
        <taxon>Arthropoda</taxon>
        <taxon>Hexapoda</taxon>
        <taxon>Insecta</taxon>
        <taxon>Pterygota</taxon>
        <taxon>Neoptera</taxon>
        <taxon>Endopterygota</taxon>
        <taxon>Hymenoptera</taxon>
        <taxon>Apocrita</taxon>
        <taxon>Aculeata</taxon>
        <taxon>Vespoidea</taxon>
        <taxon>Vespidae</taxon>
        <taxon>Vespinae</taxon>
        <taxon>Vespula</taxon>
    </lineage>
</organism>
<dbReference type="EMBL" id="JAYRBN010000028">
    <property type="protein sequence ID" value="KAL2749107.1"/>
    <property type="molecule type" value="Genomic_DNA"/>
</dbReference>
<accession>A0ABD2CVK7</accession>
<dbReference type="Proteomes" id="UP001607303">
    <property type="component" value="Unassembled WGS sequence"/>
</dbReference>
<sequence>MSHLNFQRFTITNIFACLIQYHNGKSYFEIGTLENLFDKFNPFAALSLYPPNMFCYHARRMQYHKSLCYVNEIVVTGDMT</sequence>
<comment type="caution">
    <text evidence="1">The sequence shown here is derived from an EMBL/GenBank/DDBJ whole genome shotgun (WGS) entry which is preliminary data.</text>
</comment>
<gene>
    <name evidence="1" type="ORF">V1477_002717</name>
</gene>
<keyword evidence="2" id="KW-1185">Reference proteome</keyword>